<dbReference type="PROSITE" id="PS50982">
    <property type="entry name" value="MBD"/>
    <property type="match status" value="1"/>
</dbReference>
<evidence type="ECO:0000313" key="2">
    <source>
        <dbReference type="EMBL" id="CAB3978256.1"/>
    </source>
</evidence>
<feature type="region of interest" description="Disordered" evidence="1">
    <location>
        <begin position="921"/>
        <end position="942"/>
    </location>
</feature>
<feature type="region of interest" description="Disordered" evidence="1">
    <location>
        <begin position="1176"/>
        <end position="1210"/>
    </location>
</feature>
<reference evidence="2" key="1">
    <citation type="submission" date="2020-04" db="EMBL/GenBank/DDBJ databases">
        <authorList>
            <person name="Alioto T."/>
            <person name="Alioto T."/>
            <person name="Gomez Garrido J."/>
        </authorList>
    </citation>
    <scope>NUCLEOTIDE SEQUENCE</scope>
    <source>
        <strain evidence="2">A484AB</strain>
    </source>
</reference>
<feature type="compositionally biased region" description="Low complexity" evidence="1">
    <location>
        <begin position="655"/>
        <end position="685"/>
    </location>
</feature>
<dbReference type="Proteomes" id="UP001152795">
    <property type="component" value="Unassembled WGS sequence"/>
</dbReference>
<feature type="compositionally biased region" description="Low complexity" evidence="1">
    <location>
        <begin position="930"/>
        <end position="940"/>
    </location>
</feature>
<gene>
    <name evidence="2" type="ORF">PACLA_8A072015</name>
</gene>
<dbReference type="InterPro" id="IPR000313">
    <property type="entry name" value="PWWP_dom"/>
</dbReference>
<keyword evidence="3" id="KW-1185">Reference proteome</keyword>
<dbReference type="OrthoDB" id="641149at2759"/>
<organism evidence="2 3">
    <name type="scientific">Paramuricea clavata</name>
    <name type="common">Red gorgonian</name>
    <name type="synonym">Violescent sea-whip</name>
    <dbReference type="NCBI Taxonomy" id="317549"/>
    <lineage>
        <taxon>Eukaryota</taxon>
        <taxon>Metazoa</taxon>
        <taxon>Cnidaria</taxon>
        <taxon>Anthozoa</taxon>
        <taxon>Octocorallia</taxon>
        <taxon>Malacalcyonacea</taxon>
        <taxon>Plexauridae</taxon>
        <taxon>Paramuricea</taxon>
    </lineage>
</organism>
<feature type="compositionally biased region" description="Basic and acidic residues" evidence="1">
    <location>
        <begin position="378"/>
        <end position="387"/>
    </location>
</feature>
<evidence type="ECO:0000256" key="1">
    <source>
        <dbReference type="SAM" id="MobiDB-lite"/>
    </source>
</evidence>
<dbReference type="SMART" id="SM00391">
    <property type="entry name" value="MBD"/>
    <property type="match status" value="1"/>
</dbReference>
<protein>
    <submittedName>
        <fullName evidence="2">Methyl- -binding domain 6</fullName>
    </submittedName>
</protein>
<feature type="compositionally biased region" description="Polar residues" evidence="1">
    <location>
        <begin position="868"/>
        <end position="890"/>
    </location>
</feature>
<dbReference type="PANTHER" id="PTHR16112:SF16">
    <property type="entry name" value="SIX-BANDED, ISOFORM H"/>
    <property type="match status" value="1"/>
</dbReference>
<accession>A0A7D9D7L4</accession>
<dbReference type="GO" id="GO:0010369">
    <property type="term" value="C:chromocenter"/>
    <property type="evidence" value="ECO:0007669"/>
    <property type="project" value="TreeGrafter"/>
</dbReference>
<proteinExistence type="predicted"/>
<feature type="region of interest" description="Disordered" evidence="1">
    <location>
        <begin position="1104"/>
        <end position="1135"/>
    </location>
</feature>
<dbReference type="PROSITE" id="PS50812">
    <property type="entry name" value="PWWP"/>
    <property type="match status" value="1"/>
</dbReference>
<dbReference type="SMART" id="SM00293">
    <property type="entry name" value="PWWP"/>
    <property type="match status" value="1"/>
</dbReference>
<evidence type="ECO:0000313" key="3">
    <source>
        <dbReference type="Proteomes" id="UP001152795"/>
    </source>
</evidence>
<dbReference type="GO" id="GO:0005634">
    <property type="term" value="C:nucleus"/>
    <property type="evidence" value="ECO:0007669"/>
    <property type="project" value="TreeGrafter"/>
</dbReference>
<name>A0A7D9D7L4_PARCT</name>
<feature type="region of interest" description="Disordered" evidence="1">
    <location>
        <begin position="171"/>
        <end position="209"/>
    </location>
</feature>
<dbReference type="SUPFAM" id="SSF63748">
    <property type="entry name" value="Tudor/PWWP/MBT"/>
    <property type="match status" value="1"/>
</dbReference>
<dbReference type="GO" id="GO:0003682">
    <property type="term" value="F:chromatin binding"/>
    <property type="evidence" value="ECO:0007669"/>
    <property type="project" value="TreeGrafter"/>
</dbReference>
<dbReference type="Gene3D" id="2.30.30.140">
    <property type="match status" value="1"/>
</dbReference>
<dbReference type="Pfam" id="PF00855">
    <property type="entry name" value="PWWP"/>
    <property type="match status" value="1"/>
</dbReference>
<feature type="region of interest" description="Disordered" evidence="1">
    <location>
        <begin position="861"/>
        <end position="890"/>
    </location>
</feature>
<feature type="compositionally biased region" description="Polar residues" evidence="1">
    <location>
        <begin position="1125"/>
        <end position="1134"/>
    </location>
</feature>
<feature type="region of interest" description="Disordered" evidence="1">
    <location>
        <begin position="445"/>
        <end position="473"/>
    </location>
</feature>
<feature type="region of interest" description="Disordered" evidence="1">
    <location>
        <begin position="655"/>
        <end position="700"/>
    </location>
</feature>
<dbReference type="PANTHER" id="PTHR16112">
    <property type="entry name" value="METHYL-CPG BINDING PROTEIN, DROSOPHILA"/>
    <property type="match status" value="1"/>
</dbReference>
<feature type="region of interest" description="Disordered" evidence="1">
    <location>
        <begin position="368"/>
        <end position="387"/>
    </location>
</feature>
<feature type="compositionally biased region" description="Basic and acidic residues" evidence="1">
    <location>
        <begin position="1176"/>
        <end position="1186"/>
    </location>
</feature>
<dbReference type="EMBL" id="CACRXK020000099">
    <property type="protein sequence ID" value="CAB3978256.1"/>
    <property type="molecule type" value="Genomic_DNA"/>
</dbReference>
<feature type="compositionally biased region" description="Basic residues" evidence="1">
    <location>
        <begin position="181"/>
        <end position="193"/>
    </location>
</feature>
<dbReference type="InterPro" id="IPR001739">
    <property type="entry name" value="Methyl_CpG_DNA-bd"/>
</dbReference>
<dbReference type="GO" id="GO:0003677">
    <property type="term" value="F:DNA binding"/>
    <property type="evidence" value="ECO:0007669"/>
    <property type="project" value="InterPro"/>
</dbReference>
<sequence length="1378" mass="149149">MNIANNEELVKSENTVNHERYIEVPRGWNRCLENGSIVYFSPSQICLRSKEDIARYLISDRTCKCGLDCPLYIDKVFDFDASLPSRHFKLTKLENDHKTLCRETMKARFATLAQTQTVIKTEVKEGKVNKPVIIKKKSEVSVSKKKNETPKLPSFETFVSLADAKPSLNLQGTLTEEPKAKKPRRPVSHKKKPNATMTSALPTARSPGMPTCQTVHTNTTPILHSSIEMQTSKDVIPKTLQYPTVSTGALFGTSEHPLHPQNVGSLFTFPSTQLNASSFLASLSSTTTIPSRARTGEVSHVQTVHPLRPFTTKSTVEHAPFVQKPAVFTGSPNQPNNVVYLSSTGTLHPMPNPNSVNWPGATGIPLSRLPQGSADTTSLEKSKGGFTMKGKESLPKIVYPYPTQLPSAKPMMSTSSVTSKAQLKQHDLAQLVQNQLTKSTIAEATLPGHPNTKIPNTDKHNNTRTATKPPDPLNQPLQYCGILLQPGMVPQVQLAGAGPRPSVGAGNSQEQNPYGNLYTLQGLPYGSNVGNPAVLGMTSNTVIPYFLGIAQQNTPKPIVPATISTNTTKESSPTCSTAPVSTSAIAAAYSAFVSIAPASVTTSSFSQQLVNLVSNYNNPYWQHLLTQGGNSNTLAYQLMQIGQYANARLGSSAQTTKSSSAKSSSQNQTKLSTSSSRSSISSSQESKPKPATKDSVPATSSVVSTASTLTTSCSITTSSVVTNTTVTTVGEAQEGKRSDCVTVTNKPSISNTVSVCTSNNTIFASSNDSLEEKSACTISEASASTNDISVAKLACTSSDTVPSTNENLEEKMDCTSIRTVDSIVDNSVEKQYSTSSERVASINNISAKKSVCIGNETVDSTKDISTEKVPSTNNETLVSPKSNKSPQRTASAGYKTVASIKDNLTEKTACSISKTLAPISNNSREKHGCSSSGKDSTSSDISEEINPCTSIEIDALPKENLAEPVVTDTVIQDSSDEICHENAMNEDNPFTDTIAPLEASRDPPTQGITENSSNSATEKADLASITINADSVNEHENTQEVDACTSEDGTATSEQMKLECGKVKTSERGKLECEKVETENTNNECLNVTTNSEELKNECMNVTSDSENVDNEGATANSKCGDDISGNNDSTTIDTENDNMVLGEERQNNRDVKTDLLKDKDVKTDLVKDTDMKTDTLEKNDDKTNSLKDNVQGEMPMETEETSNRLSSKRNCDRAVKVKGKEDISMPVGREIKNGEAERMSNDTESTKEVRNKEKEVCEAPVEFTIGDIVWAQARGLPSWPGKIVDERDVGHGKAAADIGKKWVMWFGDHTFSQVEVEKLKTLTDGLKTLDDKGKKRKYRGKKTRIGLEQAISEALEELDKRERLRSRQGPKAKKRRL</sequence>
<comment type="caution">
    <text evidence="2">The sequence shown here is derived from an EMBL/GenBank/DDBJ whole genome shotgun (WGS) entry which is preliminary data.</text>
</comment>